<comment type="similarity">
    <text evidence="6">Belongs to the MIP/aquaporin (TC 1.A.8) family.</text>
</comment>
<gene>
    <name evidence="8" type="ORF">E0E05_12240</name>
</gene>
<evidence type="ECO:0000313" key="8">
    <source>
        <dbReference type="EMBL" id="QBK31303.1"/>
    </source>
</evidence>
<feature type="transmembrane region" description="Helical" evidence="7">
    <location>
        <begin position="196"/>
        <end position="216"/>
    </location>
</feature>
<feature type="transmembrane region" description="Helical" evidence="7">
    <location>
        <begin position="127"/>
        <end position="144"/>
    </location>
</feature>
<dbReference type="GO" id="GO:0015267">
    <property type="term" value="F:channel activity"/>
    <property type="evidence" value="ECO:0007669"/>
    <property type="project" value="InterPro"/>
</dbReference>
<dbReference type="InterPro" id="IPR034294">
    <property type="entry name" value="Aquaporin_transptr"/>
</dbReference>
<evidence type="ECO:0000256" key="2">
    <source>
        <dbReference type="ARBA" id="ARBA00022448"/>
    </source>
</evidence>
<feature type="transmembrane region" description="Helical" evidence="7">
    <location>
        <begin position="156"/>
        <end position="176"/>
    </location>
</feature>
<dbReference type="Gene3D" id="1.20.1080.10">
    <property type="entry name" value="Glycerol uptake facilitator protein"/>
    <property type="match status" value="1"/>
</dbReference>
<dbReference type="InterPro" id="IPR000425">
    <property type="entry name" value="MIP"/>
</dbReference>
<dbReference type="PROSITE" id="PS00221">
    <property type="entry name" value="MIP"/>
    <property type="match status" value="1"/>
</dbReference>
<dbReference type="GeneID" id="90768070"/>
<name>A0A4P6V333_9HYPH</name>
<dbReference type="KEGG" id="rpod:E0E05_12240"/>
<dbReference type="SUPFAM" id="SSF81338">
    <property type="entry name" value="Aquaporin-like"/>
    <property type="match status" value="1"/>
</dbReference>
<evidence type="ECO:0000256" key="7">
    <source>
        <dbReference type="SAM" id="Phobius"/>
    </source>
</evidence>
<keyword evidence="5 7" id="KW-0472">Membrane</keyword>
<evidence type="ECO:0000256" key="4">
    <source>
        <dbReference type="ARBA" id="ARBA00022989"/>
    </source>
</evidence>
<protein>
    <submittedName>
        <fullName evidence="8">Aquaporin family protein</fullName>
    </submittedName>
</protein>
<reference evidence="8 9" key="1">
    <citation type="journal article" date="2017" name="Int. J. Syst. Evol. Microbiol.">
        <title>Roseitalea porphyridii gen. nov., sp. nov., isolated from a red alga, and reclassification of Hoeflea suaedae Chung et al. 2013 as Pseudohoeflea suaedae gen. nov., comb. nov.</title>
        <authorList>
            <person name="Hyeon J.W."/>
            <person name="Jeong S.E."/>
            <person name="Baek K."/>
            <person name="Jeon C.O."/>
        </authorList>
    </citation>
    <scope>NUCLEOTIDE SEQUENCE [LARGE SCALE GENOMIC DNA]</scope>
    <source>
        <strain evidence="8 9">MA7-20</strain>
    </source>
</reference>
<dbReference type="OrthoDB" id="9807293at2"/>
<feature type="transmembrane region" description="Helical" evidence="7">
    <location>
        <begin position="89"/>
        <end position="107"/>
    </location>
</feature>
<keyword evidence="4 7" id="KW-1133">Transmembrane helix</keyword>
<dbReference type="EMBL" id="CP036532">
    <property type="protein sequence ID" value="QBK31303.1"/>
    <property type="molecule type" value="Genomic_DNA"/>
</dbReference>
<evidence type="ECO:0000256" key="3">
    <source>
        <dbReference type="ARBA" id="ARBA00022692"/>
    </source>
</evidence>
<comment type="subcellular location">
    <subcellularLocation>
        <location evidence="1">Membrane</location>
        <topology evidence="1">Multi-pass membrane protein</topology>
    </subcellularLocation>
</comment>
<dbReference type="InterPro" id="IPR022357">
    <property type="entry name" value="MIP_CS"/>
</dbReference>
<dbReference type="Pfam" id="PF00230">
    <property type="entry name" value="MIP"/>
    <property type="match status" value="1"/>
</dbReference>
<organism evidence="8 9">
    <name type="scientific">Roseitalea porphyridii</name>
    <dbReference type="NCBI Taxonomy" id="1852022"/>
    <lineage>
        <taxon>Bacteria</taxon>
        <taxon>Pseudomonadati</taxon>
        <taxon>Pseudomonadota</taxon>
        <taxon>Alphaproteobacteria</taxon>
        <taxon>Hyphomicrobiales</taxon>
        <taxon>Ahrensiaceae</taxon>
        <taxon>Roseitalea</taxon>
    </lineage>
</organism>
<keyword evidence="3 6" id="KW-0812">Transmembrane</keyword>
<keyword evidence="2 6" id="KW-0813">Transport</keyword>
<dbReference type="InterPro" id="IPR023271">
    <property type="entry name" value="Aquaporin-like"/>
</dbReference>
<accession>A0A4P6V333</accession>
<proteinExistence type="inferred from homology"/>
<dbReference type="PRINTS" id="PR00783">
    <property type="entry name" value="MINTRINSICP"/>
</dbReference>
<evidence type="ECO:0000256" key="1">
    <source>
        <dbReference type="ARBA" id="ARBA00004141"/>
    </source>
</evidence>
<evidence type="ECO:0000256" key="5">
    <source>
        <dbReference type="ARBA" id="ARBA00023136"/>
    </source>
</evidence>
<dbReference type="Proteomes" id="UP000293719">
    <property type="component" value="Chromosome"/>
</dbReference>
<keyword evidence="9" id="KW-1185">Reference proteome</keyword>
<sequence>MSSPSQRLGAEFIGTAFLLAAVVGSGIMGDTLAAGNVAVALLANTIATGAILVVLITMLGPVSGAHFNPAVTLAFFLRGEIGAGEAVRFVLAQIAGGIVGVWAAHLMFADDLIQFSTTARTGGAQWFSEWVACFGLVFTILATLKVRPAAVPMGVGLYITSAYWFTASTSFANPAVTIARGLSDTFAGIRPADVPLFILMQLIGAACAVYVARWLCAGRVETTS</sequence>
<dbReference type="AlphaFoldDB" id="A0A4P6V333"/>
<evidence type="ECO:0000313" key="9">
    <source>
        <dbReference type="Proteomes" id="UP000293719"/>
    </source>
</evidence>
<dbReference type="PANTHER" id="PTHR45724:SF13">
    <property type="entry name" value="AQUAPORIN NIP1-1-RELATED"/>
    <property type="match status" value="1"/>
</dbReference>
<evidence type="ECO:0000256" key="6">
    <source>
        <dbReference type="RuleBase" id="RU000477"/>
    </source>
</evidence>
<dbReference type="RefSeq" id="WP_131616970.1">
    <property type="nucleotide sequence ID" value="NZ_CP036532.1"/>
</dbReference>
<dbReference type="PANTHER" id="PTHR45724">
    <property type="entry name" value="AQUAPORIN NIP2-1"/>
    <property type="match status" value="1"/>
</dbReference>
<feature type="transmembrane region" description="Helical" evidence="7">
    <location>
        <begin position="12"/>
        <end position="34"/>
    </location>
</feature>
<dbReference type="GO" id="GO:0016020">
    <property type="term" value="C:membrane"/>
    <property type="evidence" value="ECO:0007669"/>
    <property type="project" value="UniProtKB-SubCell"/>
</dbReference>
<feature type="transmembrane region" description="Helical" evidence="7">
    <location>
        <begin position="46"/>
        <end position="77"/>
    </location>
</feature>